<dbReference type="PROSITE" id="PS50263">
    <property type="entry name" value="CN_HYDROLASE"/>
    <property type="match status" value="1"/>
</dbReference>
<evidence type="ECO:0000259" key="2">
    <source>
        <dbReference type="PROSITE" id="PS50263"/>
    </source>
</evidence>
<accession>A0ABW2PRT3</accession>
<keyword evidence="4" id="KW-1185">Reference proteome</keyword>
<dbReference type="EMBL" id="JBHTCO010000004">
    <property type="protein sequence ID" value="MFC7392126.1"/>
    <property type="molecule type" value="Genomic_DNA"/>
</dbReference>
<dbReference type="Gene3D" id="3.60.110.10">
    <property type="entry name" value="Carbon-nitrogen hydrolase"/>
    <property type="match status" value="1"/>
</dbReference>
<dbReference type="SUPFAM" id="SSF56317">
    <property type="entry name" value="Carbon-nitrogen hydrolase"/>
    <property type="match status" value="1"/>
</dbReference>
<dbReference type="InterPro" id="IPR001110">
    <property type="entry name" value="UPF0012_CS"/>
</dbReference>
<dbReference type="PANTHER" id="PTHR23088:SF27">
    <property type="entry name" value="DEAMINATED GLUTATHIONE AMIDASE"/>
    <property type="match status" value="1"/>
</dbReference>
<comment type="caution">
    <text evidence="3">The sequence shown here is derived from an EMBL/GenBank/DDBJ whole genome shotgun (WGS) entry which is preliminary data.</text>
</comment>
<reference evidence="4" key="1">
    <citation type="journal article" date="2019" name="Int. J. Syst. Evol. Microbiol.">
        <title>The Global Catalogue of Microorganisms (GCM) 10K type strain sequencing project: providing services to taxonomists for standard genome sequencing and annotation.</title>
        <authorList>
            <consortium name="The Broad Institute Genomics Platform"/>
            <consortium name="The Broad Institute Genome Sequencing Center for Infectious Disease"/>
            <person name="Wu L."/>
            <person name="Ma J."/>
        </authorList>
    </citation>
    <scope>NUCLEOTIDE SEQUENCE [LARGE SCALE GENOMIC DNA]</scope>
    <source>
        <strain evidence="4">CGMCC 1.16305</strain>
    </source>
</reference>
<dbReference type="RefSeq" id="WP_380963855.1">
    <property type="nucleotide sequence ID" value="NZ_JBHTCO010000004.1"/>
</dbReference>
<dbReference type="PANTHER" id="PTHR23088">
    <property type="entry name" value="NITRILASE-RELATED"/>
    <property type="match status" value="1"/>
</dbReference>
<feature type="domain" description="CN hydrolase" evidence="2">
    <location>
        <begin position="2"/>
        <end position="235"/>
    </location>
</feature>
<dbReference type="Proteomes" id="UP001596505">
    <property type="component" value="Unassembled WGS sequence"/>
</dbReference>
<dbReference type="GO" id="GO:0016787">
    <property type="term" value="F:hydrolase activity"/>
    <property type="evidence" value="ECO:0007669"/>
    <property type="project" value="UniProtKB-KW"/>
</dbReference>
<evidence type="ECO:0000313" key="4">
    <source>
        <dbReference type="Proteomes" id="UP001596505"/>
    </source>
</evidence>
<dbReference type="PROSITE" id="PS01227">
    <property type="entry name" value="UPF0012"/>
    <property type="match status" value="1"/>
</dbReference>
<comment type="similarity">
    <text evidence="1">Belongs to the carbon-nitrogen hydrolase superfamily. NIT1/NIT2 family.</text>
</comment>
<sequence length="261" mass="29204">MYKVAALQIHSLPKETEKNTEQAVKMTRQAAEKGADLIVLPELWSSGYYLSFEEFKDLGETIEGKIVTTFQKLARELKTVLIVPFPEKEGNHLYISSAIIEKTGELIGTFRKSFLWGREQEIFTPGDRVYNVFDTSLGKIGVLICYDIEFPEPSRLLALQGAELIIVPSVWSIPAETRWDIQLPARALDNTVYVLGVNTVGEGSCGKTKLAAPDGKILCEAPRDEQFILLHDIDPEVLSEVRSAIPYLSEYDKVLWPGGNQ</sequence>
<gene>
    <name evidence="3" type="ORF">ACFQRG_03950</name>
</gene>
<dbReference type="InterPro" id="IPR036526">
    <property type="entry name" value="C-N_Hydrolase_sf"/>
</dbReference>
<evidence type="ECO:0000256" key="1">
    <source>
        <dbReference type="ARBA" id="ARBA00010613"/>
    </source>
</evidence>
<dbReference type="Pfam" id="PF00795">
    <property type="entry name" value="CN_hydrolase"/>
    <property type="match status" value="1"/>
</dbReference>
<evidence type="ECO:0000313" key="3">
    <source>
        <dbReference type="EMBL" id="MFC7392126.1"/>
    </source>
</evidence>
<keyword evidence="3" id="KW-0378">Hydrolase</keyword>
<proteinExistence type="inferred from homology"/>
<dbReference type="InterPro" id="IPR003010">
    <property type="entry name" value="C-N_Hydrolase"/>
</dbReference>
<name>A0ABW2PRT3_9BACL</name>
<organism evidence="3 4">
    <name type="scientific">Scopulibacillus cellulosilyticus</name>
    <dbReference type="NCBI Taxonomy" id="2665665"/>
    <lineage>
        <taxon>Bacteria</taxon>
        <taxon>Bacillati</taxon>
        <taxon>Bacillota</taxon>
        <taxon>Bacilli</taxon>
        <taxon>Bacillales</taxon>
        <taxon>Sporolactobacillaceae</taxon>
        <taxon>Scopulibacillus</taxon>
    </lineage>
</organism>
<protein>
    <submittedName>
        <fullName evidence="3">Nitrilase-related carbon-nitrogen hydrolase</fullName>
    </submittedName>
</protein>